<dbReference type="EMBL" id="BONY01000111">
    <property type="protein sequence ID" value="GIH10904.1"/>
    <property type="molecule type" value="Genomic_DNA"/>
</dbReference>
<reference evidence="1" key="1">
    <citation type="submission" date="2021-01" db="EMBL/GenBank/DDBJ databases">
        <title>Whole genome shotgun sequence of Rhizocola hellebori NBRC 109834.</title>
        <authorList>
            <person name="Komaki H."/>
            <person name="Tamura T."/>
        </authorList>
    </citation>
    <scope>NUCLEOTIDE SEQUENCE</scope>
    <source>
        <strain evidence="1">NBRC 109834</strain>
    </source>
</reference>
<accession>A0A8J3QGX8</accession>
<proteinExistence type="predicted"/>
<evidence type="ECO:0000313" key="2">
    <source>
        <dbReference type="Proteomes" id="UP000612899"/>
    </source>
</evidence>
<comment type="caution">
    <text evidence="1">The sequence shown here is derived from an EMBL/GenBank/DDBJ whole genome shotgun (WGS) entry which is preliminary data.</text>
</comment>
<keyword evidence="2" id="KW-1185">Reference proteome</keyword>
<name>A0A8J3QGX8_9ACTN</name>
<protein>
    <submittedName>
        <fullName evidence="1">Uncharacterized protein</fullName>
    </submittedName>
</protein>
<dbReference type="RefSeq" id="WP_203914626.1">
    <property type="nucleotide sequence ID" value="NZ_BONY01000111.1"/>
</dbReference>
<evidence type="ECO:0000313" key="1">
    <source>
        <dbReference type="EMBL" id="GIH10904.1"/>
    </source>
</evidence>
<dbReference type="AlphaFoldDB" id="A0A8J3QGX8"/>
<gene>
    <name evidence="1" type="ORF">Rhe02_89710</name>
</gene>
<organism evidence="1 2">
    <name type="scientific">Rhizocola hellebori</name>
    <dbReference type="NCBI Taxonomy" id="1392758"/>
    <lineage>
        <taxon>Bacteria</taxon>
        <taxon>Bacillati</taxon>
        <taxon>Actinomycetota</taxon>
        <taxon>Actinomycetes</taxon>
        <taxon>Micromonosporales</taxon>
        <taxon>Micromonosporaceae</taxon>
        <taxon>Rhizocola</taxon>
    </lineage>
</organism>
<sequence length="223" mass="24411">MMHYATYLTDPALAAPMRLQLAGQWDMALNILGDYSADLRAEITADRFMWQLGSIDMGVINAASPATATLLTARISYWHKLFELEGGPDVDEAAVYAATPGGWAAFWHAVVQDNVHKNSELAKAEFARARELCADDPFLESYVVRHQGYYLLETDREAGLLLLRRSLQLRAALGARPQTAAAQLALASALGDEHPETADLKAIAWATAEELNMPGLKKPATEQ</sequence>
<dbReference type="Proteomes" id="UP000612899">
    <property type="component" value="Unassembled WGS sequence"/>
</dbReference>